<dbReference type="EMBL" id="LCBN01000057">
    <property type="protein sequence ID" value="KKS12136.1"/>
    <property type="molecule type" value="Genomic_DNA"/>
</dbReference>
<comment type="caution">
    <text evidence="2">The sequence shown here is derived from an EMBL/GenBank/DDBJ whole genome shotgun (WGS) entry which is preliminary data.</text>
</comment>
<gene>
    <name evidence="2" type="ORF">UU67_C0057G0007</name>
</gene>
<accession>A0A0G0YR34</accession>
<reference evidence="2 3" key="1">
    <citation type="journal article" date="2015" name="Nature">
        <title>rRNA introns, odd ribosomes, and small enigmatic genomes across a large radiation of phyla.</title>
        <authorList>
            <person name="Brown C.T."/>
            <person name="Hug L.A."/>
            <person name="Thomas B.C."/>
            <person name="Sharon I."/>
            <person name="Castelle C.J."/>
            <person name="Singh A."/>
            <person name="Wilkins M.J."/>
            <person name="Williams K.H."/>
            <person name="Banfield J.F."/>
        </authorList>
    </citation>
    <scope>NUCLEOTIDE SEQUENCE [LARGE SCALE GENOMIC DNA]</scope>
</reference>
<protein>
    <submittedName>
        <fullName evidence="2">Uncharacterized protein</fullName>
    </submittedName>
</protein>
<feature type="region of interest" description="Disordered" evidence="1">
    <location>
        <begin position="148"/>
        <end position="170"/>
    </location>
</feature>
<evidence type="ECO:0000313" key="3">
    <source>
        <dbReference type="Proteomes" id="UP000034753"/>
    </source>
</evidence>
<proteinExistence type="predicted"/>
<organism evidence="2 3">
    <name type="scientific">Candidatus Daviesbacteria bacterium GW2011_GWB1_41_5</name>
    <dbReference type="NCBI Taxonomy" id="1618429"/>
    <lineage>
        <taxon>Bacteria</taxon>
        <taxon>Candidatus Daviesiibacteriota</taxon>
    </lineage>
</organism>
<name>A0A0G0YR34_9BACT</name>
<sequence>MPMKWFIVRGSWFVAIFFVLLMTVNRAPIILLALEASPSPSVNTEEQAIYNLNKTLLPESALQDKPEEQNIFQKIISFIWQGPLFFLRAPGNRLKMFAQSESIQSAEVPGELKPQEATAPAQQVQGFLGGSGGFYGVILPIESQSNSIQDSERNFERANFPEGINPITGQ</sequence>
<dbReference type="Proteomes" id="UP000034753">
    <property type="component" value="Unassembled WGS sequence"/>
</dbReference>
<evidence type="ECO:0000313" key="2">
    <source>
        <dbReference type="EMBL" id="KKS12136.1"/>
    </source>
</evidence>
<dbReference type="AlphaFoldDB" id="A0A0G0YR34"/>
<evidence type="ECO:0000256" key="1">
    <source>
        <dbReference type="SAM" id="MobiDB-lite"/>
    </source>
</evidence>